<gene>
    <name evidence="12 13" type="primary">crcB</name>
    <name evidence="12" type="synonym">fluC</name>
    <name evidence="13" type="ORF">DEM34_12365</name>
</gene>
<comment type="function">
    <text evidence="12">Fluoride-specific ion channel. Important for reducing fluoride concentration in the cell, thus reducing its toxicity.</text>
</comment>
<dbReference type="AlphaFoldDB" id="A0A2U2N044"/>
<feature type="transmembrane region" description="Helical" evidence="12">
    <location>
        <begin position="98"/>
        <end position="119"/>
    </location>
</feature>
<evidence type="ECO:0000256" key="4">
    <source>
        <dbReference type="ARBA" id="ARBA00022692"/>
    </source>
</evidence>
<evidence type="ECO:0000256" key="5">
    <source>
        <dbReference type="ARBA" id="ARBA00022989"/>
    </source>
</evidence>
<feature type="binding site" evidence="12">
    <location>
        <position position="74"/>
    </location>
    <ligand>
        <name>Na(+)</name>
        <dbReference type="ChEBI" id="CHEBI:29101"/>
        <note>structural</note>
    </ligand>
</feature>
<keyword evidence="4 12" id="KW-0812">Transmembrane</keyword>
<dbReference type="EMBL" id="QFFI01000019">
    <property type="protein sequence ID" value="PWG62438.1"/>
    <property type="molecule type" value="Genomic_DNA"/>
</dbReference>
<dbReference type="PANTHER" id="PTHR28259:SF1">
    <property type="entry name" value="FLUORIDE EXPORT PROTEIN 1-RELATED"/>
    <property type="match status" value="1"/>
</dbReference>
<evidence type="ECO:0000256" key="12">
    <source>
        <dbReference type="HAMAP-Rule" id="MF_00454"/>
    </source>
</evidence>
<evidence type="ECO:0000256" key="11">
    <source>
        <dbReference type="ARBA" id="ARBA00035585"/>
    </source>
</evidence>
<name>A0A2U2N044_9GAMM</name>
<dbReference type="PANTHER" id="PTHR28259">
    <property type="entry name" value="FLUORIDE EXPORT PROTEIN 1-RELATED"/>
    <property type="match status" value="1"/>
</dbReference>
<feature type="binding site" evidence="12">
    <location>
        <position position="77"/>
    </location>
    <ligand>
        <name>Na(+)</name>
        <dbReference type="ChEBI" id="CHEBI:29101"/>
        <note>structural</note>
    </ligand>
</feature>
<keyword evidence="6 12" id="KW-0915">Sodium</keyword>
<feature type="transmembrane region" description="Helical" evidence="12">
    <location>
        <begin position="31"/>
        <end position="54"/>
    </location>
</feature>
<evidence type="ECO:0000256" key="6">
    <source>
        <dbReference type="ARBA" id="ARBA00023053"/>
    </source>
</evidence>
<sequence length="123" mass="12404">MELVAVAGGGAIGAVLRHLTGLAVHGLLGRGFPWGTLAVNLSGSLAMGLAYVLLAERGLLPGAWRSFITVGLLGAFTTFSTFSLDTIALVGADAPARAAAYVLASVGLCLLAAWLGILLGRTL</sequence>
<accession>A0A2U2N044</accession>
<keyword evidence="5 12" id="KW-1133">Transmembrane helix</keyword>
<evidence type="ECO:0000256" key="10">
    <source>
        <dbReference type="ARBA" id="ARBA00035120"/>
    </source>
</evidence>
<keyword evidence="3" id="KW-0997">Cell inner membrane</keyword>
<keyword evidence="12" id="KW-0479">Metal-binding</keyword>
<dbReference type="Pfam" id="PF02537">
    <property type="entry name" value="CRCB"/>
    <property type="match status" value="1"/>
</dbReference>
<evidence type="ECO:0000256" key="9">
    <source>
        <dbReference type="ARBA" id="ARBA00023303"/>
    </source>
</evidence>
<comment type="similarity">
    <text evidence="10 12">Belongs to the fluoride channel Fluc/FEX (TC 1.A.43) family.</text>
</comment>
<reference evidence="13 14" key="1">
    <citation type="submission" date="2018-05" db="EMBL/GenBank/DDBJ databases">
        <title>Spiribacter halobius sp. nov., a moderately halophilic bacterium isolated from marine solar saltern.</title>
        <authorList>
            <person name="Zheng W.-S."/>
            <person name="Lu D.-C."/>
            <person name="Du Z.-J."/>
        </authorList>
    </citation>
    <scope>NUCLEOTIDE SEQUENCE [LARGE SCALE GENOMIC DNA]</scope>
    <source>
        <strain evidence="13 14">E85</strain>
    </source>
</reference>
<evidence type="ECO:0000313" key="13">
    <source>
        <dbReference type="EMBL" id="PWG62438.1"/>
    </source>
</evidence>
<dbReference type="NCBIfam" id="TIGR00494">
    <property type="entry name" value="crcB"/>
    <property type="match status" value="1"/>
</dbReference>
<comment type="subcellular location">
    <subcellularLocation>
        <location evidence="1 12">Cell membrane</location>
        <topology evidence="1 12">Multi-pass membrane protein</topology>
    </subcellularLocation>
</comment>
<evidence type="ECO:0000256" key="1">
    <source>
        <dbReference type="ARBA" id="ARBA00004651"/>
    </source>
</evidence>
<evidence type="ECO:0000256" key="7">
    <source>
        <dbReference type="ARBA" id="ARBA00023065"/>
    </source>
</evidence>
<proteinExistence type="inferred from homology"/>
<keyword evidence="8 12" id="KW-0472">Membrane</keyword>
<dbReference type="HAMAP" id="MF_00454">
    <property type="entry name" value="FluC"/>
    <property type="match status" value="1"/>
</dbReference>
<keyword evidence="2 12" id="KW-1003">Cell membrane</keyword>
<keyword evidence="12" id="KW-0813">Transport</keyword>
<organism evidence="13 14">
    <name type="scientific">Sediminicurvatus halobius</name>
    <dbReference type="NCBI Taxonomy" id="2182432"/>
    <lineage>
        <taxon>Bacteria</taxon>
        <taxon>Pseudomonadati</taxon>
        <taxon>Pseudomonadota</taxon>
        <taxon>Gammaproteobacteria</taxon>
        <taxon>Chromatiales</taxon>
        <taxon>Ectothiorhodospiraceae</taxon>
        <taxon>Sediminicurvatus</taxon>
    </lineage>
</organism>
<keyword evidence="9 12" id="KW-0407">Ion channel</keyword>
<keyword evidence="7 12" id="KW-0406">Ion transport</keyword>
<dbReference type="GO" id="GO:0005886">
    <property type="term" value="C:plasma membrane"/>
    <property type="evidence" value="ECO:0007669"/>
    <property type="project" value="UniProtKB-SubCell"/>
</dbReference>
<comment type="caution">
    <text evidence="13">The sequence shown here is derived from an EMBL/GenBank/DDBJ whole genome shotgun (WGS) entry which is preliminary data.</text>
</comment>
<evidence type="ECO:0000256" key="3">
    <source>
        <dbReference type="ARBA" id="ARBA00022519"/>
    </source>
</evidence>
<dbReference type="InterPro" id="IPR003691">
    <property type="entry name" value="FluC"/>
</dbReference>
<keyword evidence="14" id="KW-1185">Reference proteome</keyword>
<evidence type="ECO:0000256" key="2">
    <source>
        <dbReference type="ARBA" id="ARBA00022475"/>
    </source>
</evidence>
<comment type="activity regulation">
    <text evidence="12">Na(+) is not transported, but it plays an essential structural role and its presence is essential for fluoride channel function.</text>
</comment>
<evidence type="ECO:0000256" key="8">
    <source>
        <dbReference type="ARBA" id="ARBA00023136"/>
    </source>
</evidence>
<protein>
    <recommendedName>
        <fullName evidence="12">Fluoride-specific ion channel FluC</fullName>
    </recommendedName>
</protein>
<dbReference type="Proteomes" id="UP000245474">
    <property type="component" value="Unassembled WGS sequence"/>
</dbReference>
<dbReference type="GO" id="GO:0046872">
    <property type="term" value="F:metal ion binding"/>
    <property type="evidence" value="ECO:0007669"/>
    <property type="project" value="UniProtKB-KW"/>
</dbReference>
<dbReference type="OrthoDB" id="9806299at2"/>
<dbReference type="GO" id="GO:0062054">
    <property type="term" value="F:fluoride channel activity"/>
    <property type="evidence" value="ECO:0007669"/>
    <property type="project" value="UniProtKB-UniRule"/>
</dbReference>
<comment type="catalytic activity">
    <reaction evidence="11">
        <text>fluoride(in) = fluoride(out)</text>
        <dbReference type="Rhea" id="RHEA:76159"/>
        <dbReference type="ChEBI" id="CHEBI:17051"/>
    </reaction>
    <physiologicalReaction direction="left-to-right" evidence="11">
        <dbReference type="Rhea" id="RHEA:76160"/>
    </physiologicalReaction>
</comment>
<dbReference type="GO" id="GO:0140114">
    <property type="term" value="P:cellular detoxification of fluoride"/>
    <property type="evidence" value="ECO:0007669"/>
    <property type="project" value="UniProtKB-UniRule"/>
</dbReference>
<evidence type="ECO:0000313" key="14">
    <source>
        <dbReference type="Proteomes" id="UP000245474"/>
    </source>
</evidence>
<feature type="transmembrane region" description="Helical" evidence="12">
    <location>
        <begin position="66"/>
        <end position="92"/>
    </location>
</feature>